<keyword evidence="6" id="KW-1185">Reference proteome</keyword>
<dbReference type="InterPro" id="IPR016163">
    <property type="entry name" value="Ald_DH_C"/>
</dbReference>
<protein>
    <recommendedName>
        <fullName evidence="2">aldehyde dehydrogenase (NAD(+))</fullName>
        <ecNumber evidence="2">1.2.1.3</ecNumber>
    </recommendedName>
</protein>
<dbReference type="EC" id="1.2.1.3" evidence="2"/>
<dbReference type="SUPFAM" id="SSF53720">
    <property type="entry name" value="ALDH-like"/>
    <property type="match status" value="2"/>
</dbReference>
<evidence type="ECO:0000313" key="5">
    <source>
        <dbReference type="EMBL" id="KXT00354.1"/>
    </source>
</evidence>
<evidence type="ECO:0000256" key="2">
    <source>
        <dbReference type="ARBA" id="ARBA00024226"/>
    </source>
</evidence>
<comment type="catalytic activity">
    <reaction evidence="3">
        <text>an aldehyde + NAD(+) + H2O = a carboxylate + NADH + 2 H(+)</text>
        <dbReference type="Rhea" id="RHEA:16185"/>
        <dbReference type="ChEBI" id="CHEBI:15377"/>
        <dbReference type="ChEBI" id="CHEBI:15378"/>
        <dbReference type="ChEBI" id="CHEBI:17478"/>
        <dbReference type="ChEBI" id="CHEBI:29067"/>
        <dbReference type="ChEBI" id="CHEBI:57540"/>
        <dbReference type="ChEBI" id="CHEBI:57945"/>
        <dbReference type="EC" id="1.2.1.3"/>
    </reaction>
</comment>
<comment type="caution">
    <text evidence="5">The sequence shown here is derived from an EMBL/GenBank/DDBJ whole genome shotgun (WGS) entry which is preliminary data.</text>
</comment>
<dbReference type="InterPro" id="IPR016161">
    <property type="entry name" value="Ald_DH/histidinol_DH"/>
</dbReference>
<accession>A0A139HD00</accession>
<sequence length="247" mass="26927">MRIYARVDAEKIEYRHCIDSAFAKSSDGGKFELKSLYNHEKITDICEDSVEDTNRAVAAAKAAFPAWSAKSPAERGALLEALAAKVRATGTEFAQLNPMDMGRPIRRERAKAYLEAGKAGSGKLLTGGEVGEGNFIEPTVFEDKEEVFGPFINNNTFKTEAKVLEKGNATEYGLIYQGHYRAMRLAKGLESGTVGINCTIPAMAFDMLFGGYKGSAQAREGFGNSIGEHLEIKTVLIKRDENSEGII</sequence>
<dbReference type="STRING" id="321146.A0A139HD00"/>
<gene>
    <name evidence="5" type="ORF">AC578_5881</name>
</gene>
<dbReference type="Gene3D" id="3.40.605.10">
    <property type="entry name" value="Aldehyde Dehydrogenase, Chain A, domain 1"/>
    <property type="match status" value="2"/>
</dbReference>
<evidence type="ECO:0000259" key="4">
    <source>
        <dbReference type="Pfam" id="PF00171"/>
    </source>
</evidence>
<evidence type="ECO:0000256" key="3">
    <source>
        <dbReference type="ARBA" id="ARBA00049194"/>
    </source>
</evidence>
<dbReference type="Gene3D" id="3.40.309.10">
    <property type="entry name" value="Aldehyde Dehydrogenase, Chain A, domain 2"/>
    <property type="match status" value="1"/>
</dbReference>
<dbReference type="InterPro" id="IPR016162">
    <property type="entry name" value="Ald_DH_N"/>
</dbReference>
<comment type="similarity">
    <text evidence="1">Belongs to the aldehyde dehydrogenase family.</text>
</comment>
<reference evidence="5 6" key="1">
    <citation type="submission" date="2015-07" db="EMBL/GenBank/DDBJ databases">
        <title>Comparative genomics of the Sigatoka disease complex on banana suggests a link between parallel evolutionary changes in Pseudocercospora fijiensis and Pseudocercospora eumusae and increased virulence on the banana host.</title>
        <authorList>
            <person name="Chang T.-C."/>
            <person name="Salvucci A."/>
            <person name="Crous P.W."/>
            <person name="Stergiopoulos I."/>
        </authorList>
    </citation>
    <scope>NUCLEOTIDE SEQUENCE [LARGE SCALE GENOMIC DNA]</scope>
    <source>
        <strain evidence="5 6">CBS 114824</strain>
    </source>
</reference>
<evidence type="ECO:0000256" key="1">
    <source>
        <dbReference type="ARBA" id="ARBA00009986"/>
    </source>
</evidence>
<dbReference type="EMBL" id="LFZN01000075">
    <property type="protein sequence ID" value="KXT00354.1"/>
    <property type="molecule type" value="Genomic_DNA"/>
</dbReference>
<evidence type="ECO:0000313" key="6">
    <source>
        <dbReference type="Proteomes" id="UP000070133"/>
    </source>
</evidence>
<feature type="domain" description="Aldehyde dehydrogenase" evidence="4">
    <location>
        <begin position="107"/>
        <end position="235"/>
    </location>
</feature>
<dbReference type="Pfam" id="PF00171">
    <property type="entry name" value="Aldedh"/>
    <property type="match status" value="1"/>
</dbReference>
<proteinExistence type="inferred from homology"/>
<name>A0A139HD00_9PEZI</name>
<dbReference type="OrthoDB" id="310895at2759"/>
<dbReference type="GO" id="GO:0004029">
    <property type="term" value="F:aldehyde dehydrogenase (NAD+) activity"/>
    <property type="evidence" value="ECO:0007669"/>
    <property type="project" value="UniProtKB-EC"/>
</dbReference>
<dbReference type="InterPro" id="IPR015590">
    <property type="entry name" value="Aldehyde_DH_dom"/>
</dbReference>
<dbReference type="Proteomes" id="UP000070133">
    <property type="component" value="Unassembled WGS sequence"/>
</dbReference>
<dbReference type="PANTHER" id="PTHR11699">
    <property type="entry name" value="ALDEHYDE DEHYDROGENASE-RELATED"/>
    <property type="match status" value="1"/>
</dbReference>
<dbReference type="AlphaFoldDB" id="A0A139HD00"/>
<organism evidence="5 6">
    <name type="scientific">Pseudocercospora eumusae</name>
    <dbReference type="NCBI Taxonomy" id="321146"/>
    <lineage>
        <taxon>Eukaryota</taxon>
        <taxon>Fungi</taxon>
        <taxon>Dikarya</taxon>
        <taxon>Ascomycota</taxon>
        <taxon>Pezizomycotina</taxon>
        <taxon>Dothideomycetes</taxon>
        <taxon>Dothideomycetidae</taxon>
        <taxon>Mycosphaerellales</taxon>
        <taxon>Mycosphaerellaceae</taxon>
        <taxon>Pseudocercospora</taxon>
    </lineage>
</organism>